<keyword evidence="21" id="KW-0812">Transmembrane</keyword>
<keyword evidence="12" id="KW-0788">Thiol protease</keyword>
<evidence type="ECO:0000256" key="15">
    <source>
        <dbReference type="ARBA" id="ARBA00022870"/>
    </source>
</evidence>
<dbReference type="InterPro" id="IPR020974">
    <property type="entry name" value="CPD_dom"/>
</dbReference>
<evidence type="ECO:0000256" key="8">
    <source>
        <dbReference type="ARBA" id="ARBA00022679"/>
    </source>
</evidence>
<keyword evidence="4" id="KW-1032">Host cell membrane</keyword>
<feature type="domain" description="Peptidase C80" evidence="22">
    <location>
        <begin position="361"/>
        <end position="542"/>
    </location>
</feature>
<protein>
    <submittedName>
        <fullName evidence="23">RTX toxin</fullName>
    </submittedName>
</protein>
<dbReference type="GO" id="GO:0090729">
    <property type="term" value="F:toxin activity"/>
    <property type="evidence" value="ECO:0007669"/>
    <property type="project" value="UniProtKB-KW"/>
</dbReference>
<evidence type="ECO:0000256" key="11">
    <source>
        <dbReference type="ARBA" id="ARBA00022801"/>
    </source>
</evidence>
<dbReference type="Gene3D" id="3.40.50.11050">
    <property type="match status" value="2"/>
</dbReference>
<keyword evidence="15" id="KW-1043">Host membrane</keyword>
<evidence type="ECO:0000256" key="7">
    <source>
        <dbReference type="ARBA" id="ARBA00022670"/>
    </source>
</evidence>
<evidence type="ECO:0000256" key="12">
    <source>
        <dbReference type="ARBA" id="ARBA00022807"/>
    </source>
</evidence>
<organism evidence="23 24">
    <name type="scientific">Yersinia bercovieri</name>
    <dbReference type="NCBI Taxonomy" id="634"/>
    <lineage>
        <taxon>Bacteria</taxon>
        <taxon>Pseudomonadati</taxon>
        <taxon>Pseudomonadota</taxon>
        <taxon>Gammaproteobacteria</taxon>
        <taxon>Enterobacterales</taxon>
        <taxon>Yersiniaceae</taxon>
        <taxon>Yersinia</taxon>
    </lineage>
</organism>
<dbReference type="EMBL" id="PEHN01000012">
    <property type="protein sequence ID" value="PHZ27026.1"/>
    <property type="molecule type" value="Genomic_DNA"/>
</dbReference>
<keyword evidence="17" id="KW-0446">Lipid-binding</keyword>
<evidence type="ECO:0000313" key="24">
    <source>
        <dbReference type="Proteomes" id="UP000229378"/>
    </source>
</evidence>
<proteinExistence type="predicted"/>
<dbReference type="Pfam" id="PF11713">
    <property type="entry name" value="Peptidase_C80"/>
    <property type="match status" value="2"/>
</dbReference>
<keyword evidence="9" id="KW-0479">Metal-binding</keyword>
<dbReference type="SUPFAM" id="SSF51120">
    <property type="entry name" value="beta-Roll"/>
    <property type="match status" value="1"/>
</dbReference>
<dbReference type="RefSeq" id="WP_005271667.1">
    <property type="nucleotide sequence ID" value="NZ_PEHN01000012.1"/>
</dbReference>
<keyword evidence="8" id="KW-0808">Transferase</keyword>
<dbReference type="GO" id="GO:0008234">
    <property type="term" value="F:cysteine-type peptidase activity"/>
    <property type="evidence" value="ECO:0007669"/>
    <property type="project" value="UniProtKB-KW"/>
</dbReference>
<evidence type="ECO:0000313" key="23">
    <source>
        <dbReference type="EMBL" id="PHZ27026.1"/>
    </source>
</evidence>
<keyword evidence="7" id="KW-0645">Protease</keyword>
<keyword evidence="5" id="KW-0964">Secreted</keyword>
<name>A0A2G4U2N3_YERBE</name>
<evidence type="ECO:0000256" key="21">
    <source>
        <dbReference type="SAM" id="Phobius"/>
    </source>
</evidence>
<accession>A0A2G4U2N3</accession>
<evidence type="ECO:0000256" key="10">
    <source>
        <dbReference type="ARBA" id="ARBA00022737"/>
    </source>
</evidence>
<evidence type="ECO:0000256" key="6">
    <source>
        <dbReference type="ARBA" id="ARBA00022656"/>
    </source>
</evidence>
<keyword evidence="13" id="KW-0068">Autocatalytic cleavage</keyword>
<dbReference type="GO" id="GO:0008289">
    <property type="term" value="F:lipid binding"/>
    <property type="evidence" value="ECO:0007669"/>
    <property type="project" value="UniProtKB-KW"/>
</dbReference>
<evidence type="ECO:0000256" key="17">
    <source>
        <dbReference type="ARBA" id="ARBA00023121"/>
    </source>
</evidence>
<evidence type="ECO:0000256" key="20">
    <source>
        <dbReference type="ARBA" id="ARBA00023586"/>
    </source>
</evidence>
<gene>
    <name evidence="23" type="ORF">CS533_12700</name>
</gene>
<dbReference type="GO" id="GO:0006508">
    <property type="term" value="P:proteolysis"/>
    <property type="evidence" value="ECO:0007669"/>
    <property type="project" value="UniProtKB-KW"/>
</dbReference>
<dbReference type="GO" id="GO:0044164">
    <property type="term" value="C:host cell cytosol"/>
    <property type="evidence" value="ECO:0007669"/>
    <property type="project" value="UniProtKB-SubCell"/>
</dbReference>
<evidence type="ECO:0000256" key="19">
    <source>
        <dbReference type="ARBA" id="ARBA00023200"/>
    </source>
</evidence>
<sequence length="1641" mass="185587">MESNNYDVNANNDEISTISLSRNDRNIKYQDYNNLGDTDIQPPPHTLDTWSKINTSDITNANNTDLDGMNYDYQIIIELSGESEIVRGDERLASKHPDKTVIMQYDINSGELKTVYGDLDKMQGDNVRWILSSHGSKEVNGKNTLFAGYTPEQLAAGLAKLRIKNTQLINPNRIVLAGCSLGSDGSVDHYGLNAARLLWDNGFTASVRAYTEIIEIDETGERHTFERGNIQRRKYKRHRVDYSKKDNQPIMVNEVAAVQLLVNDISNERISIDQALTTYADILDHFLPGNNKETSLSLLNEVINSDEHYVEFNDYVDKMLDGEVENTVKFSDYLLKRGSSDRNRVINTWKTPDPEAIYANPLAKPTNMSYDYQVIIEFADDDILIQGDEQLASKHPDRTLIIQYDIKSKESRIVFGDPNKLQGSRVRWILSGHGNGEQHLLEYYSAEEIYAGVDFLKKSRNMIEPERVILLSCELGVNPDDGIENHFALEYAELMQKNKDKASLRAYSQEIVIDDNGQRLTTVHKSEEFHSKNSEHRIDYYTTSDGQLTINDMPIVTYILLDIVSERINAVEAAEKYKKHLEYYFSDSDGEIDIKMLSQTANDPLKWQKFIDHIINSQDNIEPQKGNTWFYDGDHRSRSLKEKIDVPVTLFDYISEYPDKYNKLSETSQHELSSLKDTMENSGLSLMSNNRLVKITNKLGRANQAIAFTRLSISTSVMMNIYNSPETTEQEKKEIDEQLALNWSEFSVDFGIDVMQPYFEKGAMFFAKKVPLTKGISQIGSRVGSQIAKSAGAILNIASAGFDTYNVVKIYGQLEKETDPDNARDLIVNGTFSALGAGVGILTAAALAVGFAIAGPIGILAGIGISLATMIYNAASTIAKIKEQIDLTPWEEINNGTRLAFGADLEKSVAARLDEKQKRLMRESIDQYAQEIANKRLIPSGVTEYYYAYDKYGEVKKIQYYYINKEKNDYLLDILNFKVDGFFMHKGELINKDTGQIVSESYYKKSWIKCSYKEYEEYGENKEYIVETRLEDAFDVSENTDIAIILDKEVFESKYSDDYVEYNNILALDKARSERMGHLLLSSSANKKEHFNTGVGDAYIFADRHTQNSFDITQGRKVFYGGDLDDVFYLHGNELIETSQPSQLDGRKGEDTISVLGVNHHNVIGYKIDLMSGTVHYNFKHPSINKTNATRLLANISNIEHIHSSEDTDDILIGNDQVNVINGMGGWDILKGYGGNDLLSLQSGEAYGGAGFDNYKILQNKQANSVSVTLFEQPRNETSNVILDYSLQNIDDIYLSGNDVYILLNNENNTVTTLMLKDVYSDIESGDKIRNNDFIFYTKDGFILQPQWQTTLVNKSSYNDGDFNSTLTTYQFSNKSSTLSDANNHVQNSFISKKGGVNTVKIDNVDVVLKKFIDPMLIGHKFSSDTLEGNVQDNIFHQLGAGDNIYVSSGDDEYIIDTMVLPDNAKHDTLTLSNNGRHDWTIGNEQTFYLNDISGDDLQITLNISYGEQEAIISHKYLPDDYLKIKLPMPEDCNMVLNEFFVVDKDKKCFIVKYNFLEAIISHQPPFEIPGHRNLTKNNDYFTIPKGDYLTDSLDVFVDNDIDQLIIDIANMQNQIKKDSAVSNDYSYLSSSGMPMIVASQ</sequence>
<dbReference type="GO" id="GO:0005576">
    <property type="term" value="C:extracellular region"/>
    <property type="evidence" value="ECO:0007669"/>
    <property type="project" value="UniProtKB-SubCell"/>
</dbReference>
<feature type="transmembrane region" description="Helical" evidence="21">
    <location>
        <begin position="826"/>
        <end position="850"/>
    </location>
</feature>
<evidence type="ECO:0000256" key="16">
    <source>
        <dbReference type="ARBA" id="ARBA00023026"/>
    </source>
</evidence>
<evidence type="ECO:0000256" key="5">
    <source>
        <dbReference type="ARBA" id="ARBA00022525"/>
    </source>
</evidence>
<evidence type="ECO:0000256" key="9">
    <source>
        <dbReference type="ARBA" id="ARBA00022723"/>
    </source>
</evidence>
<evidence type="ECO:0000256" key="14">
    <source>
        <dbReference type="ARBA" id="ARBA00022842"/>
    </source>
</evidence>
<keyword evidence="16" id="KW-0843">Virulence</keyword>
<keyword evidence="6" id="KW-0800">Toxin</keyword>
<comment type="subcellular location">
    <subcellularLocation>
        <location evidence="2">Host cell membrane</location>
    </subcellularLocation>
    <subcellularLocation>
        <location evidence="20">Host cytoplasm</location>
        <location evidence="20">Host cytosol</location>
    </subcellularLocation>
    <subcellularLocation>
        <location evidence="3">Secreted</location>
    </subcellularLocation>
</comment>
<dbReference type="Gene3D" id="2.150.10.10">
    <property type="entry name" value="Serralysin-like metalloprotease, C-terminal"/>
    <property type="match status" value="1"/>
</dbReference>
<dbReference type="InterPro" id="IPR011049">
    <property type="entry name" value="Serralysin-like_metalloprot_C"/>
</dbReference>
<dbReference type="InterPro" id="IPR038383">
    <property type="entry name" value="CPD_dom_sf"/>
</dbReference>
<evidence type="ECO:0000256" key="13">
    <source>
        <dbReference type="ARBA" id="ARBA00022813"/>
    </source>
</evidence>
<feature type="domain" description="Peptidase C80" evidence="22">
    <location>
        <begin position="62"/>
        <end position="244"/>
    </location>
</feature>
<comment type="caution">
    <text evidence="23">The sequence shown here is derived from an EMBL/GenBank/DDBJ whole genome shotgun (WGS) entry which is preliminary data.</text>
</comment>
<dbReference type="GO" id="GO:0046872">
    <property type="term" value="F:metal ion binding"/>
    <property type="evidence" value="ECO:0007669"/>
    <property type="project" value="UniProtKB-KW"/>
</dbReference>
<dbReference type="GO" id="GO:0016740">
    <property type="term" value="F:transferase activity"/>
    <property type="evidence" value="ECO:0007669"/>
    <property type="project" value="UniProtKB-KW"/>
</dbReference>
<dbReference type="PROSITE" id="PS51771">
    <property type="entry name" value="CGT_MARTX_CPD"/>
    <property type="match status" value="2"/>
</dbReference>
<keyword evidence="10" id="KW-0677">Repeat</keyword>
<keyword evidence="18 21" id="KW-0472">Membrane</keyword>
<comment type="cofactor">
    <cofactor evidence="1">
        <name>Mg(2+)</name>
        <dbReference type="ChEBI" id="CHEBI:18420"/>
    </cofactor>
</comment>
<dbReference type="CDD" id="cd20500">
    <property type="entry name" value="Peptidase_C80"/>
    <property type="match status" value="2"/>
</dbReference>
<keyword evidence="14" id="KW-0460">Magnesium</keyword>
<reference evidence="23 24" key="1">
    <citation type="submission" date="2017-10" db="EMBL/GenBank/DDBJ databases">
        <authorList>
            <person name="Banno H."/>
            <person name="Chua N.-H."/>
        </authorList>
    </citation>
    <scope>NUCLEOTIDE SEQUENCE [LARGE SCALE GENOMIC DNA]</scope>
    <source>
        <strain evidence="23 24">SCPM-O-B-7607</strain>
    </source>
</reference>
<keyword evidence="11" id="KW-0378">Hydrolase</keyword>
<evidence type="ECO:0000256" key="1">
    <source>
        <dbReference type="ARBA" id="ARBA00001946"/>
    </source>
</evidence>
<evidence type="ECO:0000259" key="22">
    <source>
        <dbReference type="PROSITE" id="PS51771"/>
    </source>
</evidence>
<evidence type="ECO:0000256" key="18">
    <source>
        <dbReference type="ARBA" id="ARBA00023136"/>
    </source>
</evidence>
<dbReference type="Proteomes" id="UP000229378">
    <property type="component" value="Unassembled WGS sequence"/>
</dbReference>
<evidence type="ECO:0000256" key="3">
    <source>
        <dbReference type="ARBA" id="ARBA00004613"/>
    </source>
</evidence>
<keyword evidence="19" id="KW-1035">Host cytoplasm</keyword>
<dbReference type="GO" id="GO:0020002">
    <property type="term" value="C:host cell plasma membrane"/>
    <property type="evidence" value="ECO:0007669"/>
    <property type="project" value="UniProtKB-SubCell"/>
</dbReference>
<evidence type="ECO:0000256" key="2">
    <source>
        <dbReference type="ARBA" id="ARBA00004165"/>
    </source>
</evidence>
<evidence type="ECO:0000256" key="4">
    <source>
        <dbReference type="ARBA" id="ARBA00022511"/>
    </source>
</evidence>
<feature type="transmembrane region" description="Helical" evidence="21">
    <location>
        <begin position="857"/>
        <end position="875"/>
    </location>
</feature>
<keyword evidence="21" id="KW-1133">Transmembrane helix</keyword>